<comment type="caution">
    <text evidence="2">The sequence shown here is derived from an EMBL/GenBank/DDBJ whole genome shotgun (WGS) entry which is preliminary data.</text>
</comment>
<sequence length="191" mass="21526">MGADLLAVVLTETHIATEIEESETYIQGYNSFKQLSESRHTGRVTIVEKREVKCEGVGKFSVDKENWCIIIKVQINDESVIIGGIYRSPSERQDRPDGEGAAILLRDNIVYKKLALQYTPPGIVAAAIEIQTEQKKFLNLVSIYVNLRLNISSTAWDRFFISYSNTVYNRILTLIISVGATFLMIIKAYNS</sequence>
<keyword evidence="1" id="KW-1133">Transmembrane helix</keyword>
<accession>A0ABD2P998</accession>
<dbReference type="Proteomes" id="UP001516400">
    <property type="component" value="Unassembled WGS sequence"/>
</dbReference>
<dbReference type="AlphaFoldDB" id="A0ABD2P998"/>
<dbReference type="InterPro" id="IPR036691">
    <property type="entry name" value="Endo/exonu/phosph_ase_sf"/>
</dbReference>
<evidence type="ECO:0000313" key="2">
    <source>
        <dbReference type="EMBL" id="KAL3287395.1"/>
    </source>
</evidence>
<keyword evidence="1" id="KW-0472">Membrane</keyword>
<protein>
    <recommendedName>
        <fullName evidence="4">RING-type E3 ubiquitin transferase</fullName>
    </recommendedName>
</protein>
<dbReference type="Gene3D" id="3.60.10.10">
    <property type="entry name" value="Endonuclease/exonuclease/phosphatase"/>
    <property type="match status" value="1"/>
</dbReference>
<gene>
    <name evidence="2" type="ORF">HHI36_001868</name>
</gene>
<feature type="transmembrane region" description="Helical" evidence="1">
    <location>
        <begin position="167"/>
        <end position="186"/>
    </location>
</feature>
<evidence type="ECO:0008006" key="4">
    <source>
        <dbReference type="Google" id="ProtNLM"/>
    </source>
</evidence>
<reference evidence="2 3" key="1">
    <citation type="journal article" date="2021" name="BMC Biol.">
        <title>Horizontally acquired antibacterial genes associated with adaptive radiation of ladybird beetles.</title>
        <authorList>
            <person name="Li H.S."/>
            <person name="Tang X.F."/>
            <person name="Huang Y.H."/>
            <person name="Xu Z.Y."/>
            <person name="Chen M.L."/>
            <person name="Du X.Y."/>
            <person name="Qiu B.Y."/>
            <person name="Chen P.T."/>
            <person name="Zhang W."/>
            <person name="Slipinski A."/>
            <person name="Escalona H.E."/>
            <person name="Waterhouse R.M."/>
            <person name="Zwick A."/>
            <person name="Pang H."/>
        </authorList>
    </citation>
    <scope>NUCLEOTIDE SEQUENCE [LARGE SCALE GENOMIC DNA]</scope>
    <source>
        <strain evidence="2">SYSU2018</strain>
    </source>
</reference>
<evidence type="ECO:0000256" key="1">
    <source>
        <dbReference type="SAM" id="Phobius"/>
    </source>
</evidence>
<name>A0ABD2P998_9CUCU</name>
<keyword evidence="3" id="KW-1185">Reference proteome</keyword>
<evidence type="ECO:0000313" key="3">
    <source>
        <dbReference type="Proteomes" id="UP001516400"/>
    </source>
</evidence>
<organism evidence="2 3">
    <name type="scientific">Cryptolaemus montrouzieri</name>
    <dbReference type="NCBI Taxonomy" id="559131"/>
    <lineage>
        <taxon>Eukaryota</taxon>
        <taxon>Metazoa</taxon>
        <taxon>Ecdysozoa</taxon>
        <taxon>Arthropoda</taxon>
        <taxon>Hexapoda</taxon>
        <taxon>Insecta</taxon>
        <taxon>Pterygota</taxon>
        <taxon>Neoptera</taxon>
        <taxon>Endopterygota</taxon>
        <taxon>Coleoptera</taxon>
        <taxon>Polyphaga</taxon>
        <taxon>Cucujiformia</taxon>
        <taxon>Coccinelloidea</taxon>
        <taxon>Coccinellidae</taxon>
        <taxon>Scymninae</taxon>
        <taxon>Scymnini</taxon>
        <taxon>Cryptolaemus</taxon>
    </lineage>
</organism>
<keyword evidence="1" id="KW-0812">Transmembrane</keyword>
<proteinExistence type="predicted"/>
<dbReference type="EMBL" id="JABFTP020000185">
    <property type="protein sequence ID" value="KAL3287395.1"/>
    <property type="molecule type" value="Genomic_DNA"/>
</dbReference>